<dbReference type="OrthoDB" id="9794761at2"/>
<evidence type="ECO:0000313" key="2">
    <source>
        <dbReference type="Proteomes" id="UP000005753"/>
    </source>
</evidence>
<name>I5AQ41_EUBC6</name>
<dbReference type="eggNOG" id="COG2819">
    <property type="taxonomic scope" value="Bacteria"/>
</dbReference>
<dbReference type="AlphaFoldDB" id="I5AQ41"/>
<dbReference type="Proteomes" id="UP000005753">
    <property type="component" value="Chromosome"/>
</dbReference>
<proteinExistence type="predicted"/>
<gene>
    <name evidence="1" type="ORF">EubceDRAFT1_0043</name>
</gene>
<evidence type="ECO:0000313" key="1">
    <source>
        <dbReference type="EMBL" id="EIM55914.1"/>
    </source>
</evidence>
<organism evidence="1 2">
    <name type="scientific">Eubacterium cellulosolvens (strain ATCC 43171 / JCM 9499 / 6)</name>
    <name type="common">Cillobacterium cellulosolvens</name>
    <dbReference type="NCBI Taxonomy" id="633697"/>
    <lineage>
        <taxon>Bacteria</taxon>
        <taxon>Bacillati</taxon>
        <taxon>Bacillota</taxon>
        <taxon>Clostridia</taxon>
        <taxon>Eubacteriales</taxon>
        <taxon>Eubacteriaceae</taxon>
        <taxon>Eubacterium</taxon>
    </lineage>
</organism>
<protein>
    <recommendedName>
        <fullName evidence="3">Esterase</fullName>
    </recommendedName>
</protein>
<reference evidence="1 2" key="2">
    <citation type="submission" date="2012-02" db="EMBL/GenBank/DDBJ databases">
        <title>Improved High-Quality Draft sequence of Eubacterium cellulosolvens 6.</title>
        <authorList>
            <consortium name="US DOE Joint Genome Institute"/>
            <person name="Lucas S."/>
            <person name="Han J."/>
            <person name="Lapidus A."/>
            <person name="Cheng J.-F."/>
            <person name="Goodwin L."/>
            <person name="Pitluck S."/>
            <person name="Peters L."/>
            <person name="Mikhailova N."/>
            <person name="Gu W."/>
            <person name="Detter J.C."/>
            <person name="Han C."/>
            <person name="Tapia R."/>
            <person name="Land M."/>
            <person name="Hauser L."/>
            <person name="Kyrpides N."/>
            <person name="Ivanova N."/>
            <person name="Pagani I."/>
            <person name="Johnson E."/>
            <person name="Mukhopadhyay B."/>
            <person name="Anderson I."/>
            <person name="Woyke T."/>
        </authorList>
    </citation>
    <scope>NUCLEOTIDE SEQUENCE [LARGE SCALE GENOMIC DNA]</scope>
    <source>
        <strain evidence="1 2">6</strain>
    </source>
</reference>
<sequence length="210" mass="23574">MHRYEYGKKDASHLLIQLIDEHNLPMMEKEIDAIQNEAGDDFHLIAFEVNDWNDDLSPWKAPAVFGDHAFAGGAEETLAVILSEIQGDPRRCYLGGYSLAGLFSLWAGCQTDAFAGIAAASPSLWYPRFLDYLEANRMKADKVYLSLGDQEEKTRNARMATVGDCVRAAHGIFQNEGILTTLAWNPGNHFKEPELRTAKAFAWLLQKEHE</sequence>
<dbReference type="InterPro" id="IPR029058">
    <property type="entry name" value="AB_hydrolase_fold"/>
</dbReference>
<dbReference type="STRING" id="633697.EubceDRAFT1_0043"/>
<dbReference type="Gene3D" id="3.40.50.1820">
    <property type="entry name" value="alpha/beta hydrolase"/>
    <property type="match status" value="1"/>
</dbReference>
<accession>I5AQ41</accession>
<dbReference type="HOGENOM" id="CLU_039834_4_1_9"/>
<dbReference type="EMBL" id="CM001487">
    <property type="protein sequence ID" value="EIM55914.1"/>
    <property type="molecule type" value="Genomic_DNA"/>
</dbReference>
<reference evidence="1 2" key="1">
    <citation type="submission" date="2010-08" db="EMBL/GenBank/DDBJ databases">
        <authorList>
            <consortium name="US DOE Joint Genome Institute (JGI-PGF)"/>
            <person name="Lucas S."/>
            <person name="Copeland A."/>
            <person name="Lapidus A."/>
            <person name="Cheng J.-F."/>
            <person name="Bruce D."/>
            <person name="Goodwin L."/>
            <person name="Pitluck S."/>
            <person name="Land M.L."/>
            <person name="Hauser L."/>
            <person name="Chang Y.-J."/>
            <person name="Anderson I.J."/>
            <person name="Johnson E."/>
            <person name="Mulhopadhyay B."/>
            <person name="Kyrpides N."/>
            <person name="Woyke T.J."/>
        </authorList>
    </citation>
    <scope>NUCLEOTIDE SEQUENCE [LARGE SCALE GENOMIC DNA]</scope>
    <source>
        <strain evidence="1 2">6</strain>
    </source>
</reference>
<dbReference type="SUPFAM" id="SSF53474">
    <property type="entry name" value="alpha/beta-Hydrolases"/>
    <property type="match status" value="1"/>
</dbReference>
<keyword evidence="2" id="KW-1185">Reference proteome</keyword>
<evidence type="ECO:0008006" key="3">
    <source>
        <dbReference type="Google" id="ProtNLM"/>
    </source>
</evidence>